<accession>A0A5D4RH26</accession>
<proteinExistence type="predicted"/>
<dbReference type="RefSeq" id="WP_148973948.1">
    <property type="nucleotide sequence ID" value="NZ_VTER01000003.1"/>
</dbReference>
<comment type="caution">
    <text evidence="2">The sequence shown here is derived from an EMBL/GenBank/DDBJ whole genome shotgun (WGS) entry which is preliminary data.</text>
</comment>
<sequence>MFEDYIKTELESIIENIYRDNNMLFPHDLTIRNLERAFNVNVRFMEDAPNRAIWDDEVAVIFLQSKMQLKEIRSVLFHEICHPFRHVGSQEVQPQLFRGLQEIQANLFQLYSSIPFFMLESITLPSTEDELVHLFEEVFVVTREVAVKRLEQIKARIWRNKMDIQLKEREKQRHKKNSIELSTESVRLLQQLSYQVNK</sequence>
<dbReference type="EMBL" id="VTER01000003">
    <property type="protein sequence ID" value="TYS50119.1"/>
    <property type="molecule type" value="Genomic_DNA"/>
</dbReference>
<gene>
    <name evidence="2" type="ORF">FZD51_06080</name>
</gene>
<dbReference type="Proteomes" id="UP000322139">
    <property type="component" value="Unassembled WGS sequence"/>
</dbReference>
<dbReference type="AlphaFoldDB" id="A0A5D4RH26"/>
<organism evidence="2 3">
    <name type="scientific">Bacillus infantis</name>
    <dbReference type="NCBI Taxonomy" id="324767"/>
    <lineage>
        <taxon>Bacteria</taxon>
        <taxon>Bacillati</taxon>
        <taxon>Bacillota</taxon>
        <taxon>Bacilli</taxon>
        <taxon>Bacillales</taxon>
        <taxon>Bacillaceae</taxon>
        <taxon>Bacillus</taxon>
    </lineage>
</organism>
<evidence type="ECO:0000313" key="3">
    <source>
        <dbReference type="Proteomes" id="UP000322139"/>
    </source>
</evidence>
<protein>
    <submittedName>
        <fullName evidence="2">ImmA/IrrE family metallo-endopeptidase</fullName>
    </submittedName>
</protein>
<name>A0A5D4RH26_9BACI</name>
<reference evidence="2 3" key="1">
    <citation type="submission" date="2019-08" db="EMBL/GenBank/DDBJ databases">
        <title>Bacillus genomes from the desert of Cuatro Cienegas, Coahuila.</title>
        <authorList>
            <person name="Olmedo-Alvarez G."/>
        </authorList>
    </citation>
    <scope>NUCLEOTIDE SEQUENCE [LARGE SCALE GENOMIC DNA]</scope>
    <source>
        <strain evidence="2 3">CH446_14T</strain>
    </source>
</reference>
<evidence type="ECO:0000313" key="2">
    <source>
        <dbReference type="EMBL" id="TYS50119.1"/>
    </source>
</evidence>
<feature type="domain" description="IrrE N-terminal-like" evidence="1">
    <location>
        <begin position="53"/>
        <end position="151"/>
    </location>
</feature>
<dbReference type="Pfam" id="PF06114">
    <property type="entry name" value="Peptidase_M78"/>
    <property type="match status" value="1"/>
</dbReference>
<dbReference type="InterPro" id="IPR010359">
    <property type="entry name" value="IrrE_HExxH"/>
</dbReference>
<evidence type="ECO:0000259" key="1">
    <source>
        <dbReference type="Pfam" id="PF06114"/>
    </source>
</evidence>